<dbReference type="Pfam" id="PF13086">
    <property type="entry name" value="AAA_11"/>
    <property type="match status" value="1"/>
</dbReference>
<dbReference type="SUPFAM" id="SSF56024">
    <property type="entry name" value="Phospholipase D/nuclease"/>
    <property type="match status" value="1"/>
</dbReference>
<dbReference type="CDD" id="cd18808">
    <property type="entry name" value="SF1_C_Upf1"/>
    <property type="match status" value="1"/>
</dbReference>
<reference evidence="5 6" key="1">
    <citation type="submission" date="2015-08" db="EMBL/GenBank/DDBJ databases">
        <title>Draft genome sequence of cellulolytic and xylanolytic Paenibacillus sp. A59, isolated from a decaying forest soil from Patagonia, Argentina.</title>
        <authorList>
            <person name="Ghio S."/>
            <person name="Caceres A.M."/>
            <person name="Talia P."/>
            <person name="Grasso D."/>
            <person name="Campos E."/>
        </authorList>
    </citation>
    <scope>NUCLEOTIDE SEQUENCE [LARGE SCALE GENOMIC DNA]</scope>
    <source>
        <strain evidence="5 6">A59</strain>
    </source>
</reference>
<feature type="domain" description="DNA2/NAM7 helicase helicase" evidence="2">
    <location>
        <begin position="253"/>
        <end position="327"/>
    </location>
</feature>
<evidence type="ECO:0000259" key="4">
    <source>
        <dbReference type="Pfam" id="PF13091"/>
    </source>
</evidence>
<comment type="caution">
    <text evidence="5">The sequence shown here is derived from an EMBL/GenBank/DDBJ whole genome shotgun (WGS) entry which is preliminary data.</text>
</comment>
<dbReference type="InterPro" id="IPR025202">
    <property type="entry name" value="PLD-like_dom"/>
</dbReference>
<dbReference type="PATRIC" id="fig|1705561.3.peg.4740"/>
<accession>A0A0M9BKM8</accession>
<keyword evidence="6" id="KW-1185">Reference proteome</keyword>
<dbReference type="Gene3D" id="3.40.50.300">
    <property type="entry name" value="P-loop containing nucleotide triphosphate hydrolases"/>
    <property type="match status" value="3"/>
</dbReference>
<dbReference type="InterPro" id="IPR041677">
    <property type="entry name" value="DNA2/NAM7_AAA_11"/>
</dbReference>
<sequence length="1141" mass="129590">MKQLEYWRNSLADAERLNPDFEKRKPNGIQIENNWIIQGEISADAVNKLIAKHPDKKKEIYDVLLCPIVLYVKSEHGSPVTSKLPASIVPLWIPALLTKEGVLKPHPRYLPWICREYLEPCESDIEPIGTVVDADYFLSSRSTKMEQWEEYETFALEMFLNVTGMSLGEFAHPQYEKSDECYLLSNDLILGASRSIQDLYGHIERDCSKQEDLRLLNTFSKFSDVQTEQVFSDVDSEPLAAMHLGQMSNQFSLSQSQRIAMHHTTLLDTGDLLAINGPPGTGKTTLLQSIVATAVIEHALQDAEPPIIVVSSTNNNAVTNVIESFGKINEIDEHPLAGRWVRDVYSYGAYLKSSGKKEESGSNWLTIHKGNMGGSGFFDKLESFEYIEHCSREYLTCSSKFAGFEISEIKQAVKLLHTELQSKVKRMQLIIQTGDAYKALESRLIKKYPLGLQAVIEDLQKKKQVAVDSLEANRVLRKKWNQFHSGEDWWIAILIRIPILKHIALRKKEIRCQNFCFENDMPNLKIEDELFHWLQVENELALNEVNLCTIQSAEVQQEHEELQNLRQEWEDYLAELSMKEGESYLDTLDRTLRYDAFKLAVHYWEGRWILETEAMLSDPKYKRNNGKQGVELMWKRLAKLTPCFVSTLYMVPTFFSAYLGKTIPLYNFIDILIIDEAGQVVPEVAGASFALAKKAVIVGDTLQIPPVWKIPLSVDIGNAQSSGIAETVNDYEKIGIIGALASGGSVMKMAKSLSRFTEPGADGGLWLTEHRRCVPEIIKYCNDLAYHEKLLPKRPSIKNYFLPHMGYAHIPGSANKQGGSLKNELEAEIIVSWIDRNKDQILGYYQNEGMTSIQEIVAIVTPFTSQKELLHRKLRKAGMGGIKAGTVHTLQGDERPIVIFSPVYDNNYSNTYFYDQDVSMLNVAVSRARDSFLVFGDMGTFIPGTPTPSSVLAKYLFQSEQNEIKNIDLGGYYKTKYGLPIEHLHELEYHRNTLRDCIRAANHEIHIVSPFLSSAAIKADNLDVLFDEAIQRGVKIHIYTDEALNYFQNKLNVNYLKAKEILDKPGIYLSLTKRVHSKALWVDSSVLIEGSFNWLSAVRQPNSQWCRFETSLVYRGAEVNAMITKLKEDLEKRKVHQLPVG</sequence>
<dbReference type="InterPro" id="IPR047187">
    <property type="entry name" value="SF1_C_Upf1"/>
</dbReference>
<dbReference type="PANTHER" id="PTHR10887">
    <property type="entry name" value="DNA2/NAM7 HELICASE FAMILY"/>
    <property type="match status" value="1"/>
</dbReference>
<name>A0A0M9BKM8_9BACL</name>
<evidence type="ECO:0008006" key="7">
    <source>
        <dbReference type="Google" id="ProtNLM"/>
    </source>
</evidence>
<proteinExistence type="predicted"/>
<dbReference type="Gene3D" id="3.30.870.10">
    <property type="entry name" value="Endonuclease Chain A"/>
    <property type="match status" value="1"/>
</dbReference>
<dbReference type="Pfam" id="PF13091">
    <property type="entry name" value="PLDc_2"/>
    <property type="match status" value="1"/>
</dbReference>
<evidence type="ECO:0000259" key="2">
    <source>
        <dbReference type="Pfam" id="PF13086"/>
    </source>
</evidence>
<dbReference type="EMBL" id="LITU01000071">
    <property type="protein sequence ID" value="KOY14208.1"/>
    <property type="molecule type" value="Genomic_DNA"/>
</dbReference>
<gene>
    <name evidence="5" type="ORF">AMS66_22700</name>
</gene>
<evidence type="ECO:0000313" key="5">
    <source>
        <dbReference type="EMBL" id="KOY14208.1"/>
    </source>
</evidence>
<dbReference type="RefSeq" id="WP_053782966.1">
    <property type="nucleotide sequence ID" value="NZ_LITU01000071.1"/>
</dbReference>
<dbReference type="SUPFAM" id="SSF52540">
    <property type="entry name" value="P-loop containing nucleoside triphosphate hydrolases"/>
    <property type="match status" value="1"/>
</dbReference>
<feature type="coiled-coil region" evidence="1">
    <location>
        <begin position="548"/>
        <end position="582"/>
    </location>
</feature>
<feature type="domain" description="Phospholipase D-like" evidence="4">
    <location>
        <begin position="994"/>
        <end position="1094"/>
    </location>
</feature>
<organism evidence="5 6">
    <name type="scientific">Paenibacillus xylanivorans</name>
    <dbReference type="NCBI Taxonomy" id="1705561"/>
    <lineage>
        <taxon>Bacteria</taxon>
        <taxon>Bacillati</taxon>
        <taxon>Bacillota</taxon>
        <taxon>Bacilli</taxon>
        <taxon>Bacillales</taxon>
        <taxon>Paenibacillaceae</taxon>
        <taxon>Paenibacillus</taxon>
    </lineage>
</organism>
<evidence type="ECO:0000256" key="1">
    <source>
        <dbReference type="SAM" id="Coils"/>
    </source>
</evidence>
<dbReference type="InterPro" id="IPR045055">
    <property type="entry name" value="DNA2/NAM7-like"/>
</dbReference>
<dbReference type="Proteomes" id="UP000037688">
    <property type="component" value="Unassembled WGS sequence"/>
</dbReference>
<evidence type="ECO:0000313" key="6">
    <source>
        <dbReference type="Proteomes" id="UP000037688"/>
    </source>
</evidence>
<evidence type="ECO:0000259" key="3">
    <source>
        <dbReference type="Pfam" id="PF13087"/>
    </source>
</evidence>
<protein>
    <recommendedName>
        <fullName evidence="7">PLD phosphodiesterase domain-containing protein</fullName>
    </recommendedName>
</protein>
<dbReference type="AlphaFoldDB" id="A0A0M9BKM8"/>
<keyword evidence="1" id="KW-0175">Coiled coil</keyword>
<dbReference type="PANTHER" id="PTHR10887:SF530">
    <property type="entry name" value="SUPERFAMILY I DNA HELICASES"/>
    <property type="match status" value="1"/>
</dbReference>
<dbReference type="OrthoDB" id="9757917at2"/>
<feature type="domain" description="DNA2/NAM7 helicase-like C-terminal" evidence="3">
    <location>
        <begin position="765"/>
        <end position="938"/>
    </location>
</feature>
<dbReference type="GO" id="GO:0004386">
    <property type="term" value="F:helicase activity"/>
    <property type="evidence" value="ECO:0007669"/>
    <property type="project" value="InterPro"/>
</dbReference>
<dbReference type="Pfam" id="PF13087">
    <property type="entry name" value="AAA_12"/>
    <property type="match status" value="1"/>
</dbReference>
<dbReference type="InterPro" id="IPR041679">
    <property type="entry name" value="DNA2/NAM7-like_C"/>
</dbReference>
<dbReference type="InterPro" id="IPR027417">
    <property type="entry name" value="P-loop_NTPase"/>
</dbReference>